<protein>
    <recommendedName>
        <fullName evidence="5">Sigma-70, region 4</fullName>
    </recommendedName>
</protein>
<dbReference type="PANTHER" id="PTHR40083:SF1">
    <property type="entry name" value="UPF0122 PROTEIN YLXM"/>
    <property type="match status" value="1"/>
</dbReference>
<comment type="function">
    <text evidence="2">Might take part in the signal recognition particle (SRP) pathway. This is inferred from the conservation of its genetic proximity to ftsY/ffh. May be a regulatory protein.</text>
</comment>
<dbReference type="KEGG" id="mgb:VO56_03060"/>
<dbReference type="Pfam" id="PF04297">
    <property type="entry name" value="UPF0122"/>
    <property type="match status" value="1"/>
</dbReference>
<dbReference type="PANTHER" id="PTHR40083">
    <property type="entry name" value="UPF0122 PROTEIN CBO2450/CLC_2298"/>
    <property type="match status" value="1"/>
</dbReference>
<evidence type="ECO:0000256" key="1">
    <source>
        <dbReference type="ARBA" id="ARBA00008720"/>
    </source>
</evidence>
<dbReference type="HOGENOM" id="CLU_129218_2_0_14"/>
<comment type="similarity">
    <text evidence="1">Belongs to the UPF0122 family.</text>
</comment>
<organism evidence="4">
    <name type="scientific">Mycoplasmopsis gallinacea</name>
    <dbReference type="NCBI Taxonomy" id="29556"/>
    <lineage>
        <taxon>Bacteria</taxon>
        <taxon>Bacillati</taxon>
        <taxon>Mycoplasmatota</taxon>
        <taxon>Mycoplasmoidales</taxon>
        <taxon>Metamycoplasmataceae</taxon>
        <taxon>Mycoplasmopsis</taxon>
    </lineage>
</organism>
<dbReference type="AlphaFoldDB" id="A0A0D5ZJV3"/>
<dbReference type="EMBL" id="CP011021">
    <property type="protein sequence ID" value="AKA50198.1"/>
    <property type="molecule type" value="Genomic_DNA"/>
</dbReference>
<dbReference type="PATRIC" id="fig|29556.3.peg.604"/>
<sequence length="76" mass="9119">MQNKKSLENLHRYSVLFEKYKNFLTQNQRQVFELYFYNDLSYAEVAEILATTRTNAYDTVKKAISKLEKLDEKMTN</sequence>
<evidence type="ECO:0000313" key="4">
    <source>
        <dbReference type="Proteomes" id="UP000032722"/>
    </source>
</evidence>
<dbReference type="Proteomes" id="UP000032722">
    <property type="component" value="Chromosome"/>
</dbReference>
<dbReference type="SUPFAM" id="SSF88659">
    <property type="entry name" value="Sigma3 and sigma4 domains of RNA polymerase sigma factors"/>
    <property type="match status" value="1"/>
</dbReference>
<dbReference type="Gene3D" id="1.10.10.10">
    <property type="entry name" value="Winged helix-like DNA-binding domain superfamily/Winged helix DNA-binding domain"/>
    <property type="match status" value="1"/>
</dbReference>
<accession>A0A0D5ZJV3</accession>
<reference evidence="3 4" key="1">
    <citation type="journal article" date="2015" name="Genome Announc.">
        <title>Complete Genome Sequence of Mycoplasma meleagridis, a Possible Emerging Pathogen in Chickens.</title>
        <authorList>
            <person name="Abolnik C."/>
        </authorList>
    </citation>
    <scope>NUCLEOTIDE SEQUENCE [LARGE SCALE GENOMIC DNA]</scope>
    <source>
        <strain evidence="3 4">B2096 8B</strain>
    </source>
</reference>
<evidence type="ECO:0000313" key="3">
    <source>
        <dbReference type="EMBL" id="AKA50198.1"/>
    </source>
</evidence>
<evidence type="ECO:0000256" key="2">
    <source>
        <dbReference type="ARBA" id="ARBA00024764"/>
    </source>
</evidence>
<dbReference type="InterPro" id="IPR013324">
    <property type="entry name" value="RNA_pol_sigma_r3/r4-like"/>
</dbReference>
<evidence type="ECO:0008006" key="5">
    <source>
        <dbReference type="Google" id="ProtNLM"/>
    </source>
</evidence>
<name>A0A0D5ZJV3_9BACT</name>
<proteinExistence type="inferred from homology"/>
<dbReference type="InterPro" id="IPR007394">
    <property type="entry name" value="UPF0122"/>
</dbReference>
<dbReference type="InterPro" id="IPR036388">
    <property type="entry name" value="WH-like_DNA-bd_sf"/>
</dbReference>
<gene>
    <name evidence="3" type="ORF">VO56_03060</name>
</gene>